<dbReference type="EMBL" id="DSBT01000003">
    <property type="protein sequence ID" value="HDP76583.1"/>
    <property type="molecule type" value="Genomic_DNA"/>
</dbReference>
<dbReference type="PANTHER" id="PTHR21090:SF5">
    <property type="entry name" value="PENTAFUNCTIONAL AROM POLYPEPTIDE"/>
    <property type="match status" value="1"/>
</dbReference>
<evidence type="ECO:0000256" key="6">
    <source>
        <dbReference type="ARBA" id="ARBA00044633"/>
    </source>
</evidence>
<dbReference type="InterPro" id="IPR006264">
    <property type="entry name" value="EPSP_synthase"/>
</dbReference>
<organism evidence="9">
    <name type="scientific">Mesotoga infera</name>
    <dbReference type="NCBI Taxonomy" id="1236046"/>
    <lineage>
        <taxon>Bacteria</taxon>
        <taxon>Thermotogati</taxon>
        <taxon>Thermotogota</taxon>
        <taxon>Thermotogae</taxon>
        <taxon>Kosmotogales</taxon>
        <taxon>Kosmotogaceae</taxon>
        <taxon>Mesotoga</taxon>
    </lineage>
</organism>
<feature type="binding site" evidence="7">
    <location>
        <position position="121"/>
    </location>
    <ligand>
        <name>phosphoenolpyruvate</name>
        <dbReference type="ChEBI" id="CHEBI:58702"/>
    </ligand>
</feature>
<evidence type="ECO:0000256" key="2">
    <source>
        <dbReference type="ARBA" id="ARBA00009948"/>
    </source>
</evidence>
<feature type="binding site" evidence="7">
    <location>
        <position position="344"/>
    </location>
    <ligand>
        <name>phosphoenolpyruvate</name>
        <dbReference type="ChEBI" id="CHEBI:58702"/>
    </ligand>
</feature>
<name>A0A7C1GRP3_9BACT</name>
<feature type="binding site" evidence="7">
    <location>
        <position position="22"/>
    </location>
    <ligand>
        <name>3-phosphoshikimate</name>
        <dbReference type="ChEBI" id="CHEBI:145989"/>
    </ligand>
</feature>
<feature type="binding site" evidence="7">
    <location>
        <position position="23"/>
    </location>
    <ligand>
        <name>3-phosphoshikimate</name>
        <dbReference type="ChEBI" id="CHEBI:145989"/>
    </ligand>
</feature>
<gene>
    <name evidence="7 9" type="primary">aroA</name>
    <name evidence="9" type="ORF">ENN47_00060</name>
</gene>
<comment type="pathway">
    <text evidence="1 7">Metabolic intermediate biosynthesis; chorismate biosynthesis; chorismate from D-erythrose 4-phosphate and phosphoenolpyruvate: step 6/7.</text>
</comment>
<feature type="binding site" evidence="7">
    <location>
        <position position="313"/>
    </location>
    <ligand>
        <name>3-phosphoshikimate</name>
        <dbReference type="ChEBI" id="CHEBI:145989"/>
    </ligand>
</feature>
<keyword evidence="3 7" id="KW-0028">Amino-acid biosynthesis</keyword>
<keyword evidence="4 7" id="KW-0808">Transferase</keyword>
<dbReference type="UniPathway" id="UPA00053">
    <property type="reaction ID" value="UER00089"/>
</dbReference>
<proteinExistence type="inferred from homology"/>
<comment type="caution">
    <text evidence="9">The sequence shown here is derived from an EMBL/GenBank/DDBJ whole genome shotgun (WGS) entry which is preliminary data.</text>
</comment>
<feature type="binding site" evidence="7">
    <location>
        <position position="386"/>
    </location>
    <ligand>
        <name>phosphoenolpyruvate</name>
        <dbReference type="ChEBI" id="CHEBI:58702"/>
    </ligand>
</feature>
<dbReference type="HAMAP" id="MF_00210">
    <property type="entry name" value="EPSP_synth"/>
    <property type="match status" value="1"/>
</dbReference>
<evidence type="ECO:0000256" key="7">
    <source>
        <dbReference type="HAMAP-Rule" id="MF_00210"/>
    </source>
</evidence>
<dbReference type="AlphaFoldDB" id="A0A7C1GRP3"/>
<dbReference type="PIRSF" id="PIRSF000505">
    <property type="entry name" value="EPSPS"/>
    <property type="match status" value="1"/>
</dbReference>
<accession>A0A7C1GRP3</accession>
<comment type="caution">
    <text evidence="7">Lacks conserved residue(s) required for the propagation of feature annotation.</text>
</comment>
<feature type="binding site" evidence="7">
    <location>
        <position position="22"/>
    </location>
    <ligand>
        <name>phosphoenolpyruvate</name>
        <dbReference type="ChEBI" id="CHEBI:58702"/>
    </ligand>
</feature>
<comment type="subcellular location">
    <subcellularLocation>
        <location evidence="7">Cytoplasm</location>
    </subcellularLocation>
</comment>
<reference evidence="9" key="1">
    <citation type="journal article" date="2020" name="mSystems">
        <title>Genome- and Community-Level Interaction Insights into Carbon Utilization and Element Cycling Functions of Hydrothermarchaeota in Hydrothermal Sediment.</title>
        <authorList>
            <person name="Zhou Z."/>
            <person name="Liu Y."/>
            <person name="Xu W."/>
            <person name="Pan J."/>
            <person name="Luo Z.H."/>
            <person name="Li M."/>
        </authorList>
    </citation>
    <scope>NUCLEOTIDE SEQUENCE [LARGE SCALE GENOMIC DNA]</scope>
    <source>
        <strain evidence="9">SpSt-1179</strain>
    </source>
</reference>
<keyword evidence="7" id="KW-0963">Cytoplasm</keyword>
<comment type="subunit">
    <text evidence="7">Monomer.</text>
</comment>
<evidence type="ECO:0000256" key="1">
    <source>
        <dbReference type="ARBA" id="ARBA00004811"/>
    </source>
</evidence>
<evidence type="ECO:0000259" key="8">
    <source>
        <dbReference type="Pfam" id="PF00275"/>
    </source>
</evidence>
<evidence type="ECO:0000256" key="3">
    <source>
        <dbReference type="ARBA" id="ARBA00022605"/>
    </source>
</evidence>
<comment type="function">
    <text evidence="7">Catalyzes the transfer of the enolpyruvyl moiety of phosphoenolpyruvate (PEP) to the 5-hydroxyl of shikimate-3-phosphate (S3P) to produce enolpyruvyl shikimate-3-phosphate and inorganic phosphate.</text>
</comment>
<dbReference type="GO" id="GO:0008652">
    <property type="term" value="P:amino acid biosynthetic process"/>
    <property type="evidence" value="ECO:0007669"/>
    <property type="project" value="UniProtKB-KW"/>
</dbReference>
<dbReference type="Pfam" id="PF00275">
    <property type="entry name" value="EPSP_synthase"/>
    <property type="match status" value="1"/>
</dbReference>
<dbReference type="Proteomes" id="UP000886198">
    <property type="component" value="Unassembled WGS sequence"/>
</dbReference>
<dbReference type="GO" id="GO:0009073">
    <property type="term" value="P:aromatic amino acid family biosynthetic process"/>
    <property type="evidence" value="ECO:0007669"/>
    <property type="project" value="UniProtKB-KW"/>
</dbReference>
<evidence type="ECO:0000256" key="4">
    <source>
        <dbReference type="ARBA" id="ARBA00022679"/>
    </source>
</evidence>
<dbReference type="GO" id="GO:0003866">
    <property type="term" value="F:3-phosphoshikimate 1-carboxyvinyltransferase activity"/>
    <property type="evidence" value="ECO:0007669"/>
    <property type="project" value="UniProtKB-UniRule"/>
</dbReference>
<dbReference type="InterPro" id="IPR001986">
    <property type="entry name" value="Enolpyruvate_Tfrase_dom"/>
</dbReference>
<feature type="binding site" evidence="7">
    <location>
        <position position="167"/>
    </location>
    <ligand>
        <name>3-phosphoshikimate</name>
        <dbReference type="ChEBI" id="CHEBI:145989"/>
    </ligand>
</feature>
<feature type="binding site" evidence="7">
    <location>
        <position position="93"/>
    </location>
    <ligand>
        <name>phosphoenolpyruvate</name>
        <dbReference type="ChEBI" id="CHEBI:58702"/>
    </ligand>
</feature>
<dbReference type="PROSITE" id="PS00885">
    <property type="entry name" value="EPSP_SYNTHASE_2"/>
    <property type="match status" value="1"/>
</dbReference>
<dbReference type="EC" id="2.5.1.19" evidence="7"/>
<feature type="binding site" evidence="7">
    <location>
        <position position="168"/>
    </location>
    <ligand>
        <name>3-phosphoshikimate</name>
        <dbReference type="ChEBI" id="CHEBI:145989"/>
    </ligand>
</feature>
<evidence type="ECO:0000256" key="5">
    <source>
        <dbReference type="ARBA" id="ARBA00023141"/>
    </source>
</evidence>
<dbReference type="InterPro" id="IPR013792">
    <property type="entry name" value="RNA3'P_cycl/enolpyr_Trfase_a/b"/>
</dbReference>
<feature type="binding site" evidence="7">
    <location>
        <position position="340"/>
    </location>
    <ligand>
        <name>3-phosphoshikimate</name>
        <dbReference type="ChEBI" id="CHEBI:145989"/>
    </ligand>
</feature>
<dbReference type="GO" id="GO:0005737">
    <property type="term" value="C:cytoplasm"/>
    <property type="evidence" value="ECO:0007669"/>
    <property type="project" value="UniProtKB-SubCell"/>
</dbReference>
<dbReference type="InterPro" id="IPR023193">
    <property type="entry name" value="EPSP_synthase_CS"/>
</dbReference>
<dbReference type="Gene3D" id="3.65.10.10">
    <property type="entry name" value="Enolpyruvate transferase domain"/>
    <property type="match status" value="2"/>
</dbReference>
<dbReference type="SUPFAM" id="SSF55205">
    <property type="entry name" value="EPT/RTPC-like"/>
    <property type="match status" value="1"/>
</dbReference>
<keyword evidence="5 7" id="KW-0057">Aromatic amino acid biosynthesis</keyword>
<feature type="active site" description="Proton acceptor" evidence="7">
    <location>
        <position position="313"/>
    </location>
</feature>
<dbReference type="GO" id="GO:0009423">
    <property type="term" value="P:chorismate biosynthetic process"/>
    <property type="evidence" value="ECO:0007669"/>
    <property type="project" value="UniProtKB-UniRule"/>
</dbReference>
<feature type="domain" description="Enolpyruvate transferase" evidence="8">
    <location>
        <begin position="10"/>
        <end position="419"/>
    </location>
</feature>
<evidence type="ECO:0000313" key="9">
    <source>
        <dbReference type="EMBL" id="HDP76583.1"/>
    </source>
</evidence>
<feature type="binding site" evidence="7">
    <location>
        <position position="27"/>
    </location>
    <ligand>
        <name>3-phosphoshikimate</name>
        <dbReference type="ChEBI" id="CHEBI:145989"/>
    </ligand>
</feature>
<dbReference type="CDD" id="cd01556">
    <property type="entry name" value="EPSP_synthase"/>
    <property type="match status" value="1"/>
</dbReference>
<protein>
    <recommendedName>
        <fullName evidence="7">3-phosphoshikimate 1-carboxyvinyltransferase</fullName>
        <ecNumber evidence="7">2.5.1.19</ecNumber>
    </recommendedName>
    <alternativeName>
        <fullName evidence="7">5-enolpyruvylshikimate-3-phosphate synthase</fullName>
        <shortName evidence="7">EPSP synthase</shortName>
        <shortName evidence="7">EPSPS</shortName>
    </alternativeName>
</protein>
<comment type="catalytic activity">
    <reaction evidence="6">
        <text>3-phosphoshikimate + phosphoenolpyruvate = 5-O-(1-carboxyvinyl)-3-phosphoshikimate + phosphate</text>
        <dbReference type="Rhea" id="RHEA:21256"/>
        <dbReference type="ChEBI" id="CHEBI:43474"/>
        <dbReference type="ChEBI" id="CHEBI:57701"/>
        <dbReference type="ChEBI" id="CHEBI:58702"/>
        <dbReference type="ChEBI" id="CHEBI:145989"/>
        <dbReference type="EC" id="2.5.1.19"/>
    </reaction>
    <physiologicalReaction direction="left-to-right" evidence="6">
        <dbReference type="Rhea" id="RHEA:21257"/>
    </physiologicalReaction>
</comment>
<dbReference type="NCBIfam" id="TIGR01356">
    <property type="entry name" value="aroA"/>
    <property type="match status" value="1"/>
</dbReference>
<sequence>MKMIAFASRHNLSGRLSVPGSKSHTIRAVLIAAMANGLSTIRNPLPSEDCLSATRAARAFGSDVKIEKGVWTIQSSHDGLKVPDDVIDCGNSGTTYYFATAISGTLSDYVVLTGDYQIRRRPVGKLLDAMRDLGAFAVTTRSNSNAAPVIIKGPMRAGTIVFGGKMSQYISGMLLASARLKGKTRIEVQKAIERPYLQMTVDWMTEHGIKVEYDEKNYSFFEVEGPQEYKTVETSIPSDWESVAFPLVAALVTDSEIVIEDLDLSGSQGDSVIVDILKEMGGDVTLDGATNSLKARGGNRLRGITVDCSDIPDALPILSVAACFAEGDTVLTGIESIRVKETDRVEVMKRELSKMGASIEDTDHEMIIHGGKKLTGAKVESHDDHRVAMSLAVAGLFSDGVTEISNAECVSVSFPGFYELMNDVGAGFEIE</sequence>
<dbReference type="InterPro" id="IPR036968">
    <property type="entry name" value="Enolpyruvate_Tfrase_sf"/>
</dbReference>
<dbReference type="PANTHER" id="PTHR21090">
    <property type="entry name" value="AROM/DEHYDROQUINATE SYNTHASE"/>
    <property type="match status" value="1"/>
</dbReference>
<comment type="similarity">
    <text evidence="2 7">Belongs to the EPSP synthase family.</text>
</comment>
<feature type="binding site" evidence="7">
    <location>
        <position position="168"/>
    </location>
    <ligand>
        <name>phosphoenolpyruvate</name>
        <dbReference type="ChEBI" id="CHEBI:58702"/>
    </ligand>
</feature>